<proteinExistence type="predicted"/>
<evidence type="ECO:0000313" key="1">
    <source>
        <dbReference type="EMBL" id="KAJ0040384.1"/>
    </source>
</evidence>
<comment type="caution">
    <text evidence="1">The sequence shown here is derived from an EMBL/GenBank/DDBJ whole genome shotgun (WGS) entry which is preliminary data.</text>
</comment>
<gene>
    <name evidence="1" type="ORF">Pint_26675</name>
</gene>
<evidence type="ECO:0000313" key="2">
    <source>
        <dbReference type="Proteomes" id="UP001163603"/>
    </source>
</evidence>
<accession>A0ACC0YT76</accession>
<dbReference type="EMBL" id="CM047740">
    <property type="protein sequence ID" value="KAJ0040384.1"/>
    <property type="molecule type" value="Genomic_DNA"/>
</dbReference>
<keyword evidence="2" id="KW-1185">Reference proteome</keyword>
<protein>
    <submittedName>
        <fullName evidence="1">Uncharacterized protein</fullName>
    </submittedName>
</protein>
<organism evidence="1 2">
    <name type="scientific">Pistacia integerrima</name>
    <dbReference type="NCBI Taxonomy" id="434235"/>
    <lineage>
        <taxon>Eukaryota</taxon>
        <taxon>Viridiplantae</taxon>
        <taxon>Streptophyta</taxon>
        <taxon>Embryophyta</taxon>
        <taxon>Tracheophyta</taxon>
        <taxon>Spermatophyta</taxon>
        <taxon>Magnoliopsida</taxon>
        <taxon>eudicotyledons</taxon>
        <taxon>Gunneridae</taxon>
        <taxon>Pentapetalae</taxon>
        <taxon>rosids</taxon>
        <taxon>malvids</taxon>
        <taxon>Sapindales</taxon>
        <taxon>Anacardiaceae</taxon>
        <taxon>Pistacia</taxon>
    </lineage>
</organism>
<name>A0ACC0YT76_9ROSI</name>
<sequence>MQYTSVDEAMETRKALYNIQWPPNNGGRLLVAEFVDPQEVKMRAEAPPQSPAAPTPPAPAPPASQPQPSHPVNQLPDSSSHHRQLFHHHHPYPTQPQLETLHSSTPSPTPRKN</sequence>
<dbReference type="Proteomes" id="UP001163603">
    <property type="component" value="Chromosome 5"/>
</dbReference>
<reference evidence="2" key="1">
    <citation type="journal article" date="2023" name="G3 (Bethesda)">
        <title>Genome assembly and association tests identify interacting loci associated with vigor, precocity, and sex in interspecific pistachio rootstocks.</title>
        <authorList>
            <person name="Palmer W."/>
            <person name="Jacygrad E."/>
            <person name="Sagayaradj S."/>
            <person name="Cavanaugh K."/>
            <person name="Han R."/>
            <person name="Bertier L."/>
            <person name="Beede B."/>
            <person name="Kafkas S."/>
            <person name="Golino D."/>
            <person name="Preece J."/>
            <person name="Michelmore R."/>
        </authorList>
    </citation>
    <scope>NUCLEOTIDE SEQUENCE [LARGE SCALE GENOMIC DNA]</scope>
</reference>